<protein>
    <submittedName>
        <fullName evidence="1">Uncharacterized protein</fullName>
    </submittedName>
</protein>
<dbReference type="EMBL" id="JMCC02000006">
    <property type="protein sequence ID" value="KIG19091.1"/>
    <property type="molecule type" value="Genomic_DNA"/>
</dbReference>
<comment type="caution">
    <text evidence="1">The sequence shown here is derived from an EMBL/GenBank/DDBJ whole genome shotgun (WGS) entry which is preliminary data.</text>
</comment>
<organism evidence="1 2">
    <name type="scientific">Enhygromyxa salina</name>
    <dbReference type="NCBI Taxonomy" id="215803"/>
    <lineage>
        <taxon>Bacteria</taxon>
        <taxon>Pseudomonadati</taxon>
        <taxon>Myxococcota</taxon>
        <taxon>Polyangia</taxon>
        <taxon>Nannocystales</taxon>
        <taxon>Nannocystaceae</taxon>
        <taxon>Enhygromyxa</taxon>
    </lineage>
</organism>
<dbReference type="Proteomes" id="UP000031599">
    <property type="component" value="Unassembled WGS sequence"/>
</dbReference>
<dbReference type="AlphaFoldDB" id="A0A0C2D7F3"/>
<gene>
    <name evidence="1" type="ORF">DB30_05995</name>
</gene>
<sequence>MKQGIHIIERRRLAALAREGVDVPRPWLGILDALRMVQGHLPEPLETSPLGLTGLDGLLAAANEDPTNLLRAIRGGLVAARRYFAWKNIPLVLLLEGDVDDPRDDSGLHLEYVGQRWALAALLGTHLEPAKPGVEGWWWAPQIG</sequence>
<evidence type="ECO:0000313" key="1">
    <source>
        <dbReference type="EMBL" id="KIG19091.1"/>
    </source>
</evidence>
<accession>A0A0C2D7F3</accession>
<evidence type="ECO:0000313" key="2">
    <source>
        <dbReference type="Proteomes" id="UP000031599"/>
    </source>
</evidence>
<dbReference type="RefSeq" id="WP_052546481.1">
    <property type="nucleotide sequence ID" value="NZ_JMCC02000006.1"/>
</dbReference>
<reference evidence="1 2" key="1">
    <citation type="submission" date="2014-12" db="EMBL/GenBank/DDBJ databases">
        <title>Genome assembly of Enhygromyxa salina DSM 15201.</title>
        <authorList>
            <person name="Sharma G."/>
            <person name="Subramanian S."/>
        </authorList>
    </citation>
    <scope>NUCLEOTIDE SEQUENCE [LARGE SCALE GENOMIC DNA]</scope>
    <source>
        <strain evidence="1 2">DSM 15201</strain>
    </source>
</reference>
<proteinExistence type="predicted"/>
<name>A0A0C2D7F3_9BACT</name>